<protein>
    <recommendedName>
        <fullName evidence="1">F-box protein At3g26010-like beta-propeller domain-containing protein</fullName>
    </recommendedName>
</protein>
<evidence type="ECO:0000259" key="1">
    <source>
        <dbReference type="Pfam" id="PF24750"/>
    </source>
</evidence>
<dbReference type="PANTHER" id="PTHR31672:SF2">
    <property type="entry name" value="F-BOX DOMAIN-CONTAINING PROTEIN"/>
    <property type="match status" value="1"/>
</dbReference>
<dbReference type="AlphaFoldDB" id="A0A8T0UY96"/>
<reference evidence="2" key="1">
    <citation type="submission" date="2020-05" db="EMBL/GenBank/DDBJ databases">
        <title>WGS assembly of Panicum virgatum.</title>
        <authorList>
            <person name="Lovell J.T."/>
            <person name="Jenkins J."/>
            <person name="Shu S."/>
            <person name="Juenger T.E."/>
            <person name="Schmutz J."/>
        </authorList>
    </citation>
    <scope>NUCLEOTIDE SEQUENCE</scope>
    <source>
        <strain evidence="2">AP13</strain>
    </source>
</reference>
<feature type="domain" description="F-box protein At3g26010-like beta-propeller" evidence="1">
    <location>
        <begin position="110"/>
        <end position="240"/>
    </location>
</feature>
<accession>A0A8T0UY96</accession>
<dbReference type="PANTHER" id="PTHR31672">
    <property type="entry name" value="BNACNNG10540D PROTEIN"/>
    <property type="match status" value="1"/>
</dbReference>
<dbReference type="Proteomes" id="UP000823388">
    <property type="component" value="Chromosome 3K"/>
</dbReference>
<organism evidence="2 3">
    <name type="scientific">Panicum virgatum</name>
    <name type="common">Blackwell switchgrass</name>
    <dbReference type="NCBI Taxonomy" id="38727"/>
    <lineage>
        <taxon>Eukaryota</taxon>
        <taxon>Viridiplantae</taxon>
        <taxon>Streptophyta</taxon>
        <taxon>Embryophyta</taxon>
        <taxon>Tracheophyta</taxon>
        <taxon>Spermatophyta</taxon>
        <taxon>Magnoliopsida</taxon>
        <taxon>Liliopsida</taxon>
        <taxon>Poales</taxon>
        <taxon>Poaceae</taxon>
        <taxon>PACMAD clade</taxon>
        <taxon>Panicoideae</taxon>
        <taxon>Panicodae</taxon>
        <taxon>Paniceae</taxon>
        <taxon>Panicinae</taxon>
        <taxon>Panicum</taxon>
        <taxon>Panicum sect. Hiantes</taxon>
    </lineage>
</organism>
<dbReference type="InterPro" id="IPR050796">
    <property type="entry name" value="SCF_F-box_component"/>
</dbReference>
<evidence type="ECO:0000313" key="3">
    <source>
        <dbReference type="Proteomes" id="UP000823388"/>
    </source>
</evidence>
<dbReference type="EMBL" id="CM029041">
    <property type="protein sequence ID" value="KAG2629242.1"/>
    <property type="molecule type" value="Genomic_DNA"/>
</dbReference>
<name>A0A8T0UY96_PANVG</name>
<proteinExistence type="predicted"/>
<sequence>MKASRLMVNEDIPEEVICCNIIPRLPFKLVTSLKTMSKYYHTQLTGNTKFASIQATLCPSCPALIHIGRSNEESSRYCLDVISSTPNIVGVPSSGLDFLGCPIDKGCFHLLASSNGLLCVCYTSLHIGPLTPPSIVFIANPATQQAQPIPGAPQHLVKKGVVGLVFDPLDVPIAKQKFMIVQAQPFASSNDTLTKFCFVTFSSDTGRWVMSDTFDNKNIKQLRPSKVVYASGVIYWDIHEDLLWFDVTRGVMGSTKMPWKVQQFNFVGWECHTIDVSNNGMLMCTTIDKNGLAMHQLVTIGDHYWELKHQKGWKDIVEMSGEAFQFCHSMKLRNGWQAKFCERWVVQPLGLESGRWIYLGVQPKWMIASKILCYDIATGKVHNIGKELGNPWGVYRVFGYRNSMAALPPINVPILQDGICNGKSRGCICANEDNK</sequence>
<gene>
    <name evidence="2" type="ORF">PVAP13_3KG437000</name>
</gene>
<dbReference type="EMBL" id="CM029041">
    <property type="protein sequence ID" value="KAG2629243.1"/>
    <property type="molecule type" value="Genomic_DNA"/>
</dbReference>
<evidence type="ECO:0000313" key="2">
    <source>
        <dbReference type="EMBL" id="KAG2629242.1"/>
    </source>
</evidence>
<dbReference type="InterPro" id="IPR056592">
    <property type="entry name" value="Beta-prop_At3g26010-like"/>
</dbReference>
<comment type="caution">
    <text evidence="2">The sequence shown here is derived from an EMBL/GenBank/DDBJ whole genome shotgun (WGS) entry which is preliminary data.</text>
</comment>
<keyword evidence="3" id="KW-1185">Reference proteome</keyword>
<dbReference type="Pfam" id="PF24750">
    <property type="entry name" value="b-prop_At3g26010-like"/>
    <property type="match status" value="1"/>
</dbReference>